<feature type="domain" description="Hemerythrin-like" evidence="1">
    <location>
        <begin position="2"/>
        <end position="134"/>
    </location>
</feature>
<dbReference type="Pfam" id="PF01814">
    <property type="entry name" value="Hemerythrin"/>
    <property type="match status" value="1"/>
</dbReference>
<proteinExistence type="predicted"/>
<dbReference type="Proteomes" id="UP000049855">
    <property type="component" value="Unassembled WGS sequence"/>
</dbReference>
<evidence type="ECO:0000313" key="3">
    <source>
        <dbReference type="Proteomes" id="UP000049855"/>
    </source>
</evidence>
<reference evidence="3" key="1">
    <citation type="submission" date="2015-03" db="EMBL/GenBank/DDBJ databases">
        <authorList>
            <person name="Nijsse Bart"/>
        </authorList>
    </citation>
    <scope>NUCLEOTIDE SEQUENCE [LARGE SCALE GENOMIC DNA]</scope>
</reference>
<evidence type="ECO:0000313" key="2">
    <source>
        <dbReference type="EMBL" id="CQR75029.1"/>
    </source>
</evidence>
<dbReference type="Gene3D" id="1.20.120.520">
    <property type="entry name" value="nmb1532 protein domain like"/>
    <property type="match status" value="1"/>
</dbReference>
<dbReference type="InterPro" id="IPR012312">
    <property type="entry name" value="Hemerythrin-like"/>
</dbReference>
<keyword evidence="3" id="KW-1185">Reference proteome</keyword>
<sequence>MDINNLVRQHNEVIDLVDKINTYQSQEQVKENALEISNMLARLSGIIKMHLASEDKFVYPVLIKHTDSQIRNTAEAFVNEMGELAKVFEKYKMKFLGSSKIAENAADFLVESKIVFSALSERIKKENSLLYPLVK</sequence>
<dbReference type="EMBL" id="CTRP01000016">
    <property type="protein sequence ID" value="CQR75029.1"/>
    <property type="molecule type" value="Genomic_DNA"/>
</dbReference>
<name>A0A0U1L6X8_9FIRM</name>
<organism evidence="2 3">
    <name type="scientific">Sporomusa ovata</name>
    <dbReference type="NCBI Taxonomy" id="2378"/>
    <lineage>
        <taxon>Bacteria</taxon>
        <taxon>Bacillati</taxon>
        <taxon>Bacillota</taxon>
        <taxon>Negativicutes</taxon>
        <taxon>Selenomonadales</taxon>
        <taxon>Sporomusaceae</taxon>
        <taxon>Sporomusa</taxon>
    </lineage>
</organism>
<dbReference type="AlphaFoldDB" id="A0A0U1L6X8"/>
<gene>
    <name evidence="2" type="ORF">SpAn4DRAFT_4393</name>
</gene>
<protein>
    <recommendedName>
        <fullName evidence="1">Hemerythrin-like domain-containing protein</fullName>
    </recommendedName>
</protein>
<accession>A0A0U1L6X8</accession>
<dbReference type="RefSeq" id="WP_021171252.1">
    <property type="nucleotide sequence ID" value="NZ_CTRP01000016.1"/>
</dbReference>
<evidence type="ECO:0000259" key="1">
    <source>
        <dbReference type="Pfam" id="PF01814"/>
    </source>
</evidence>